<evidence type="ECO:0000256" key="2">
    <source>
        <dbReference type="ARBA" id="ARBA00023125"/>
    </source>
</evidence>
<dbReference type="Gene3D" id="1.10.10.60">
    <property type="entry name" value="Homeodomain-like"/>
    <property type="match status" value="2"/>
</dbReference>
<evidence type="ECO:0000313" key="5">
    <source>
        <dbReference type="EMBL" id="MDZ5472428.1"/>
    </source>
</evidence>
<evidence type="ECO:0000256" key="1">
    <source>
        <dbReference type="ARBA" id="ARBA00023015"/>
    </source>
</evidence>
<dbReference type="InterPro" id="IPR009057">
    <property type="entry name" value="Homeodomain-like_sf"/>
</dbReference>
<name>A0ABU5IZ48_9BACI</name>
<reference evidence="5 6" key="1">
    <citation type="submission" date="2023-11" db="EMBL/GenBank/DDBJ databases">
        <title>Bacillus jintuensis, isolated from a mudflat on the Beibu Gulf coast.</title>
        <authorList>
            <person name="Li M."/>
        </authorList>
    </citation>
    <scope>NUCLEOTIDE SEQUENCE [LARGE SCALE GENOMIC DNA]</scope>
    <source>
        <strain evidence="5 6">31A1R</strain>
    </source>
</reference>
<dbReference type="PANTHER" id="PTHR47504">
    <property type="entry name" value="RIGHT ORIGIN-BINDING PROTEIN"/>
    <property type="match status" value="1"/>
</dbReference>
<accession>A0ABU5IZ48</accession>
<organism evidence="5 6">
    <name type="scientific">Robertmurraya mangrovi</name>
    <dbReference type="NCBI Taxonomy" id="3098077"/>
    <lineage>
        <taxon>Bacteria</taxon>
        <taxon>Bacillati</taxon>
        <taxon>Bacillota</taxon>
        <taxon>Bacilli</taxon>
        <taxon>Bacillales</taxon>
        <taxon>Bacillaceae</taxon>
        <taxon>Robertmurraya</taxon>
    </lineage>
</organism>
<dbReference type="PRINTS" id="PR00032">
    <property type="entry name" value="HTHARAC"/>
</dbReference>
<dbReference type="RefSeq" id="WP_322446716.1">
    <property type="nucleotide sequence ID" value="NZ_JAXOFX010000006.1"/>
</dbReference>
<dbReference type="Gene3D" id="3.20.80.10">
    <property type="entry name" value="Regulatory factor, effector binding domain"/>
    <property type="match status" value="1"/>
</dbReference>
<dbReference type="PROSITE" id="PS00041">
    <property type="entry name" value="HTH_ARAC_FAMILY_1"/>
    <property type="match status" value="1"/>
</dbReference>
<dbReference type="InterPro" id="IPR018062">
    <property type="entry name" value="HTH_AraC-typ_CS"/>
</dbReference>
<dbReference type="Proteomes" id="UP001290455">
    <property type="component" value="Unassembled WGS sequence"/>
</dbReference>
<dbReference type="InterPro" id="IPR011256">
    <property type="entry name" value="Reg_factor_effector_dom_sf"/>
</dbReference>
<feature type="domain" description="HTH araC/xylS-type" evidence="4">
    <location>
        <begin position="8"/>
        <end position="107"/>
    </location>
</feature>
<dbReference type="SMART" id="SM00342">
    <property type="entry name" value="HTH_ARAC"/>
    <property type="match status" value="1"/>
</dbReference>
<dbReference type="InterPro" id="IPR018060">
    <property type="entry name" value="HTH_AraC"/>
</dbReference>
<dbReference type="InterPro" id="IPR050959">
    <property type="entry name" value="MarA-like"/>
</dbReference>
<keyword evidence="1" id="KW-0805">Transcription regulation</keyword>
<keyword evidence="2" id="KW-0238">DNA-binding</keyword>
<evidence type="ECO:0000313" key="6">
    <source>
        <dbReference type="Proteomes" id="UP001290455"/>
    </source>
</evidence>
<comment type="caution">
    <text evidence="5">The sequence shown here is derived from an EMBL/GenBank/DDBJ whole genome shotgun (WGS) entry which is preliminary data.</text>
</comment>
<keyword evidence="3" id="KW-0804">Transcription</keyword>
<evidence type="ECO:0000256" key="3">
    <source>
        <dbReference type="ARBA" id="ARBA00023163"/>
    </source>
</evidence>
<gene>
    <name evidence="5" type="ORF">SM124_11780</name>
</gene>
<dbReference type="InterPro" id="IPR020449">
    <property type="entry name" value="Tscrpt_reg_AraC-type_HTH"/>
</dbReference>
<proteinExistence type="predicted"/>
<evidence type="ECO:0000259" key="4">
    <source>
        <dbReference type="PROSITE" id="PS01124"/>
    </source>
</evidence>
<dbReference type="SUPFAM" id="SSF46689">
    <property type="entry name" value="Homeodomain-like"/>
    <property type="match status" value="2"/>
</dbReference>
<protein>
    <submittedName>
        <fullName evidence="5">AraC family transcriptional regulator</fullName>
    </submittedName>
</protein>
<keyword evidence="6" id="KW-1185">Reference proteome</keyword>
<dbReference type="PROSITE" id="PS01124">
    <property type="entry name" value="HTH_ARAC_FAMILY_2"/>
    <property type="match status" value="1"/>
</dbReference>
<dbReference type="PANTHER" id="PTHR47504:SF5">
    <property type="entry name" value="RIGHT ORIGIN-BINDING PROTEIN"/>
    <property type="match status" value="1"/>
</dbReference>
<dbReference type="Pfam" id="PF12833">
    <property type="entry name" value="HTH_18"/>
    <property type="match status" value="1"/>
</dbReference>
<sequence>MEHYEVIEKSLLYIENNLQQPLSLESVSNSFNMSKYYFHRLFSAIMGCSLNQYTLSRRLNASVQYIQNDEDLSLTEIAYLLNFGTPSSFTRAFKSQYGISPSTLRKEGKTIALEDIPPVIKRPIKNINGDIVADFTLTNFHTTRISGVAFEVDLARSDFKETIRSFSSMFVNSIDETISSSCYIIYSNCQPNSTKFKALIGIPQNLKINLPNYFTVDVPQFFCAKFMYFGDLLDIGDVFTTDFARFLKISKQETEKSDIELIQVFENIHNLESSYHIFVPIKKLSSDNDD</sequence>
<dbReference type="EMBL" id="JAXOFX010000006">
    <property type="protein sequence ID" value="MDZ5472428.1"/>
    <property type="molecule type" value="Genomic_DNA"/>
</dbReference>